<comment type="similarity">
    <text evidence="1 13">Belongs to the reverse transcriptase family. Telomerase subfamily.</text>
</comment>
<protein>
    <recommendedName>
        <fullName evidence="3 13">Telomerase reverse transcriptase</fullName>
        <ecNumber evidence="2 13">2.7.7.49</ecNumber>
    </recommendedName>
    <alternativeName>
        <fullName evidence="13">Telomerase catalytic subunit</fullName>
    </alternativeName>
</protein>
<dbReference type="GO" id="GO:0007004">
    <property type="term" value="P:telomere maintenance via telomerase"/>
    <property type="evidence" value="ECO:0007669"/>
    <property type="project" value="TreeGrafter"/>
</dbReference>
<dbReference type="EC" id="2.7.7.49" evidence="2 13"/>
<dbReference type="GeneID" id="106760534"/>
<evidence type="ECO:0000256" key="7">
    <source>
        <dbReference type="ARBA" id="ARBA00022723"/>
    </source>
</evidence>
<dbReference type="Gene3D" id="3.30.70.2630">
    <property type="match status" value="1"/>
</dbReference>
<evidence type="ECO:0000256" key="6">
    <source>
        <dbReference type="ARBA" id="ARBA00022695"/>
    </source>
</evidence>
<name>A0A3Q0EYV5_VIGRR</name>
<reference evidence="15" key="1">
    <citation type="journal article" date="2014" name="Nat. Commun.">
        <title>Genome sequence of mungbean and insights into evolution within Vigna species.</title>
        <authorList>
            <person name="Kang Y.J."/>
            <person name="Kim S.K."/>
            <person name="Kim M.Y."/>
            <person name="Lestari P."/>
            <person name="Kim K.H."/>
            <person name="Ha B.K."/>
            <person name="Jun T.H."/>
            <person name="Hwang W.J."/>
            <person name="Lee T."/>
            <person name="Lee J."/>
            <person name="Shim S."/>
            <person name="Yoon M.Y."/>
            <person name="Jang Y.E."/>
            <person name="Han K.S."/>
            <person name="Taeprayoon P."/>
            <person name="Yoon N."/>
            <person name="Somta P."/>
            <person name="Tanya P."/>
            <person name="Kim K.S."/>
            <person name="Gwag J.G."/>
            <person name="Moon J.K."/>
            <person name="Lee Y.H."/>
            <person name="Park B.S."/>
            <person name="Bombarely A."/>
            <person name="Doyle J.J."/>
            <person name="Jackson S.A."/>
            <person name="Schafleitner R."/>
            <person name="Srinives P."/>
            <person name="Varshney R.K."/>
            <person name="Lee S.H."/>
        </authorList>
    </citation>
    <scope>NUCLEOTIDE SEQUENCE [LARGE SCALE GENOMIC DNA]</scope>
    <source>
        <strain evidence="15">cv. VC1973A</strain>
    </source>
</reference>
<dbReference type="Proteomes" id="UP000087766">
    <property type="component" value="Chromosome 5"/>
</dbReference>
<evidence type="ECO:0000256" key="8">
    <source>
        <dbReference type="ARBA" id="ARBA00022842"/>
    </source>
</evidence>
<evidence type="ECO:0000256" key="4">
    <source>
        <dbReference type="ARBA" id="ARBA00022454"/>
    </source>
</evidence>
<keyword evidence="11 13" id="KW-0539">Nucleus</keyword>
<sequence>MARKSNKRSVPGVLWRMFRHRARTLSDTVTSLLPPPPKLCRCDGRCCLGCTLDAKSFLLRPDDPSDYHRLLTQCFVVVSENAPSLPFFVPPSGLSQDQVVKRTIEQMLHRREPAVSNVLCSGYDRIKCSSRTVELLSSASWSLLLSRVGDNFMIYLLRNTSIFLPAPLGNHHQVGGPPISRLCFDMLKGSPRFGYQTSCEQKRKRTDADDLPVEKRKCHISGIINGPLGFSSNLGMTDKSSMQLIRHHRSRNYDVSVSEVPKLIRTETVIRKSESEGNQGSNCITPRLGKRSRPFSWQRRRCKMLKQLTLEENSLNIQPNTSSLSYHAELQMSLQCACCLILQSLPAVPKRTNIQRQSIFYSLEPSRSVLPKKNILYSLKPNLACSEHLIGNIFGFSDVNASAQPMSCLHNNDSGLINSECLYHSLVKCFKQVIRRTQCCQHTKLLNKHCVFPLLNKNTIRRSSSGVKDNTSRKNLHEKCVDTLEAISSLSDGFKSYCSKSQVVSFVWAVSRTLLPSELLGTPPAWRILRKNISKFIHLRRKDGGVLSSLLCSVYYGHLEKRVIFPFLEKTLESGCCKENNDGQNNCPDKVSSSSYMLMRFLDDFLFISTSKKQADSFFSRLQRGFRGYNCYMNEKKFGANFDVEQISGSSLNRVYVGEDGASSFLRWSGLLINCSTMEIQADYTKYLANHLSSTLTVRWQGKPGINLKEKLCLFLRPKCHPIFFDSNINSAAVVRLNVFQVFLLCAMKFHCYIRDLSFICKFHKRYCSNIIEGSLRYMHLLIKKRMHSMTLNSDVQPILVLEKEEVEWLGLHAYIQVLKRKESRHKDLLAILRSRLLSHRMSGRVSPELKYAIDTKNSSLLWEIKY</sequence>
<dbReference type="RefSeq" id="XP_022636933.1">
    <property type="nucleotide sequence ID" value="XM_022781212.1"/>
</dbReference>
<dbReference type="AlphaFoldDB" id="A0A3Q0EYV5"/>
<dbReference type="InterPro" id="IPR003545">
    <property type="entry name" value="Telomerase_RT"/>
</dbReference>
<evidence type="ECO:0000313" key="16">
    <source>
        <dbReference type="RefSeq" id="XP_022636933.1"/>
    </source>
</evidence>
<keyword evidence="5 13" id="KW-0808">Transferase</keyword>
<evidence type="ECO:0000256" key="11">
    <source>
        <dbReference type="ARBA" id="ARBA00023242"/>
    </source>
</evidence>
<accession>A0A3Q0EYV5</accession>
<organism evidence="15 16">
    <name type="scientific">Vigna radiata var. radiata</name>
    <name type="common">Mung bean</name>
    <name type="synonym">Phaseolus aureus</name>
    <dbReference type="NCBI Taxonomy" id="3916"/>
    <lineage>
        <taxon>Eukaryota</taxon>
        <taxon>Viridiplantae</taxon>
        <taxon>Streptophyta</taxon>
        <taxon>Embryophyta</taxon>
        <taxon>Tracheophyta</taxon>
        <taxon>Spermatophyta</taxon>
        <taxon>Magnoliopsida</taxon>
        <taxon>eudicotyledons</taxon>
        <taxon>Gunneridae</taxon>
        <taxon>Pentapetalae</taxon>
        <taxon>rosids</taxon>
        <taxon>fabids</taxon>
        <taxon>Fabales</taxon>
        <taxon>Fabaceae</taxon>
        <taxon>Papilionoideae</taxon>
        <taxon>50 kb inversion clade</taxon>
        <taxon>NPAAA clade</taxon>
        <taxon>indigoferoid/millettioid clade</taxon>
        <taxon>Phaseoleae</taxon>
        <taxon>Vigna</taxon>
    </lineage>
</organism>
<keyword evidence="9 13" id="KW-0779">Telomere</keyword>
<evidence type="ECO:0000256" key="10">
    <source>
        <dbReference type="ARBA" id="ARBA00022918"/>
    </source>
</evidence>
<comment type="subcellular location">
    <subcellularLocation>
        <location evidence="13">Nucleus</location>
    </subcellularLocation>
    <subcellularLocation>
        <location evidence="13">Chromosome</location>
        <location evidence="13">Telomere</location>
    </subcellularLocation>
</comment>
<evidence type="ECO:0000256" key="12">
    <source>
        <dbReference type="ARBA" id="ARBA00048173"/>
    </source>
</evidence>
<keyword evidence="7 13" id="KW-0479">Metal-binding</keyword>
<evidence type="ECO:0000256" key="5">
    <source>
        <dbReference type="ARBA" id="ARBA00022679"/>
    </source>
</evidence>
<dbReference type="Pfam" id="PF21399">
    <property type="entry name" value="TERT_C"/>
    <property type="match status" value="1"/>
</dbReference>
<dbReference type="GO" id="GO:0070034">
    <property type="term" value="F:telomerase RNA binding"/>
    <property type="evidence" value="ECO:0007669"/>
    <property type="project" value="TreeGrafter"/>
</dbReference>
<dbReference type="GO" id="GO:0000333">
    <property type="term" value="C:telomerase catalytic core complex"/>
    <property type="evidence" value="ECO:0007669"/>
    <property type="project" value="TreeGrafter"/>
</dbReference>
<dbReference type="FunFam" id="3.30.70.2630:FF:000002">
    <property type="entry name" value="Telomerase reverse transcriptase"/>
    <property type="match status" value="1"/>
</dbReference>
<evidence type="ECO:0000256" key="1">
    <source>
        <dbReference type="ARBA" id="ARBA00008001"/>
    </source>
</evidence>
<dbReference type="GO" id="GO:0000781">
    <property type="term" value="C:chromosome, telomeric region"/>
    <property type="evidence" value="ECO:0007669"/>
    <property type="project" value="UniProtKB-SubCell"/>
</dbReference>
<comment type="catalytic activity">
    <reaction evidence="12 13">
        <text>DNA(n) + a 2'-deoxyribonucleoside 5'-triphosphate = DNA(n+1) + diphosphate</text>
        <dbReference type="Rhea" id="RHEA:22508"/>
        <dbReference type="Rhea" id="RHEA-COMP:17339"/>
        <dbReference type="Rhea" id="RHEA-COMP:17340"/>
        <dbReference type="ChEBI" id="CHEBI:33019"/>
        <dbReference type="ChEBI" id="CHEBI:61560"/>
        <dbReference type="ChEBI" id="CHEBI:173112"/>
        <dbReference type="EC" id="2.7.7.49"/>
    </reaction>
</comment>
<evidence type="ECO:0000259" key="14">
    <source>
        <dbReference type="PROSITE" id="PS50878"/>
    </source>
</evidence>
<dbReference type="GO" id="GO:0003720">
    <property type="term" value="F:telomerase activity"/>
    <property type="evidence" value="ECO:0007669"/>
    <property type="project" value="InterPro"/>
</dbReference>
<evidence type="ECO:0000256" key="3">
    <source>
        <dbReference type="ARBA" id="ARBA00016182"/>
    </source>
</evidence>
<dbReference type="Gene3D" id="1.10.132.70">
    <property type="match status" value="1"/>
</dbReference>
<dbReference type="GO" id="GO:0042162">
    <property type="term" value="F:telomeric DNA binding"/>
    <property type="evidence" value="ECO:0007669"/>
    <property type="project" value="TreeGrafter"/>
</dbReference>
<dbReference type="GO" id="GO:0046872">
    <property type="term" value="F:metal ion binding"/>
    <property type="evidence" value="ECO:0007669"/>
    <property type="project" value="UniProtKB-KW"/>
</dbReference>
<feature type="domain" description="Reverse transcriptase" evidence="14">
    <location>
        <begin position="544"/>
        <end position="673"/>
    </location>
</feature>
<dbReference type="PANTHER" id="PTHR12066">
    <property type="entry name" value="TELOMERASE REVERSE TRANSCRIPTASE"/>
    <property type="match status" value="1"/>
</dbReference>
<dbReference type="InterPro" id="IPR000477">
    <property type="entry name" value="RT_dom"/>
</dbReference>
<comment type="function">
    <text evidence="13">Telomerase is a ribonucleoprotein enzyme essential for the replication of chromosome termini in most eukaryotes. It elongates telomeres. It is a reverse transcriptase that adds simple sequence repeats to chromosome ends by copying a template sequence within the RNA component of the enzyme.</text>
</comment>
<dbReference type="InterPro" id="IPR049139">
    <property type="entry name" value="TERT_C"/>
</dbReference>
<dbReference type="Gene3D" id="1.10.357.90">
    <property type="match status" value="1"/>
</dbReference>
<evidence type="ECO:0000256" key="9">
    <source>
        <dbReference type="ARBA" id="ARBA00022895"/>
    </source>
</evidence>
<keyword evidence="4 13" id="KW-0158">Chromosome</keyword>
<dbReference type="CDD" id="cd01648">
    <property type="entry name" value="TERT"/>
    <property type="match status" value="1"/>
</dbReference>
<evidence type="ECO:0000256" key="13">
    <source>
        <dbReference type="RuleBase" id="RU365061"/>
    </source>
</evidence>
<proteinExistence type="inferred from homology"/>
<keyword evidence="8 13" id="KW-0460">Magnesium</keyword>
<dbReference type="InterPro" id="IPR021891">
    <property type="entry name" value="Telomerase_RBD"/>
</dbReference>
<keyword evidence="6 13" id="KW-0548">Nucleotidyltransferase</keyword>
<evidence type="ECO:0000256" key="2">
    <source>
        <dbReference type="ARBA" id="ARBA00012493"/>
    </source>
</evidence>
<dbReference type="PANTHER" id="PTHR12066:SF0">
    <property type="entry name" value="TELOMERASE REVERSE TRANSCRIPTASE"/>
    <property type="match status" value="1"/>
</dbReference>
<keyword evidence="10 13" id="KW-0695">RNA-directed DNA polymerase</keyword>
<reference evidence="16" key="2">
    <citation type="submission" date="2025-08" db="UniProtKB">
        <authorList>
            <consortium name="RefSeq"/>
        </authorList>
    </citation>
    <scope>IDENTIFICATION</scope>
    <source>
        <tissue evidence="16">Leaf</tissue>
    </source>
</reference>
<dbReference type="PROSITE" id="PS50878">
    <property type="entry name" value="RT_POL"/>
    <property type="match status" value="1"/>
</dbReference>
<keyword evidence="15" id="KW-1185">Reference proteome</keyword>
<gene>
    <name evidence="16" type="primary">LOC106760534</name>
</gene>
<dbReference type="Pfam" id="PF12009">
    <property type="entry name" value="Telomerase_RBD"/>
    <property type="match status" value="1"/>
</dbReference>
<evidence type="ECO:0000313" key="15">
    <source>
        <dbReference type="Proteomes" id="UP000087766"/>
    </source>
</evidence>